<dbReference type="AlphaFoldDB" id="A0A1A8D5E3"/>
<feature type="non-terminal residue" evidence="1">
    <location>
        <position position="55"/>
    </location>
</feature>
<feature type="non-terminal residue" evidence="1">
    <location>
        <position position="1"/>
    </location>
</feature>
<name>A0A1A8D5E3_NOTKA</name>
<gene>
    <name evidence="1" type="primary">Nfu_g_1_011768</name>
</gene>
<sequence length="55" mass="5837">ELKIQKSIRTGVGGAAGAKRLTGLGLQESEGFPVNELKGILCNLFVLLNPFLEPV</sequence>
<reference evidence="1" key="1">
    <citation type="submission" date="2016-05" db="EMBL/GenBank/DDBJ databases">
        <authorList>
            <person name="Lavstsen T."/>
            <person name="Jespersen J.S."/>
        </authorList>
    </citation>
    <scope>NUCLEOTIDE SEQUENCE</scope>
    <source>
        <tissue evidence="1">Brain</tissue>
    </source>
</reference>
<organism evidence="1">
    <name type="scientific">Nothobranchius kadleci</name>
    <name type="common">African annual killifish</name>
    <dbReference type="NCBI Taxonomy" id="1051664"/>
    <lineage>
        <taxon>Eukaryota</taxon>
        <taxon>Metazoa</taxon>
        <taxon>Chordata</taxon>
        <taxon>Craniata</taxon>
        <taxon>Vertebrata</taxon>
        <taxon>Euteleostomi</taxon>
        <taxon>Actinopterygii</taxon>
        <taxon>Neopterygii</taxon>
        <taxon>Teleostei</taxon>
        <taxon>Neoteleostei</taxon>
        <taxon>Acanthomorphata</taxon>
        <taxon>Ovalentaria</taxon>
        <taxon>Atherinomorphae</taxon>
        <taxon>Cyprinodontiformes</taxon>
        <taxon>Nothobranchiidae</taxon>
        <taxon>Nothobranchius</taxon>
    </lineage>
</organism>
<accession>A0A1A8D5E3</accession>
<evidence type="ECO:0000313" key="1">
    <source>
        <dbReference type="EMBL" id="SBP86056.1"/>
    </source>
</evidence>
<reference evidence="1" key="2">
    <citation type="submission" date="2016-06" db="EMBL/GenBank/DDBJ databases">
        <title>The genome of a short-lived fish provides insights into sex chromosome evolution and the genetic control of aging.</title>
        <authorList>
            <person name="Reichwald K."/>
            <person name="Felder M."/>
            <person name="Petzold A."/>
            <person name="Koch P."/>
            <person name="Groth M."/>
            <person name="Platzer M."/>
        </authorList>
    </citation>
    <scope>NUCLEOTIDE SEQUENCE</scope>
    <source>
        <tissue evidence="1">Brain</tissue>
    </source>
</reference>
<protein>
    <submittedName>
        <fullName evidence="1">Uncharacterized protein</fullName>
    </submittedName>
</protein>
<proteinExistence type="predicted"/>
<dbReference type="EMBL" id="HADZ01022115">
    <property type="protein sequence ID" value="SBP86056.1"/>
    <property type="molecule type" value="Transcribed_RNA"/>
</dbReference>